<dbReference type="GO" id="GO:0008582">
    <property type="term" value="P:regulation of synaptic assembly at neuromuscular junction"/>
    <property type="evidence" value="ECO:0007669"/>
    <property type="project" value="TreeGrafter"/>
</dbReference>
<evidence type="ECO:0000313" key="2">
    <source>
        <dbReference type="EMBL" id="KAK1123908.1"/>
    </source>
</evidence>
<evidence type="ECO:0000256" key="1">
    <source>
        <dbReference type="SAM" id="MobiDB-lite"/>
    </source>
</evidence>
<dbReference type="EMBL" id="JAHYIQ010000019">
    <property type="protein sequence ID" value="KAK1123908.1"/>
    <property type="molecule type" value="Genomic_DNA"/>
</dbReference>
<reference evidence="2" key="1">
    <citation type="submission" date="2021-10" db="EMBL/GenBank/DDBJ databases">
        <title>Melipona bicolor Genome sequencing and assembly.</title>
        <authorList>
            <person name="Araujo N.S."/>
            <person name="Arias M.C."/>
        </authorList>
    </citation>
    <scope>NUCLEOTIDE SEQUENCE</scope>
    <source>
        <strain evidence="2">USP_2M_L1-L4_2017</strain>
        <tissue evidence="2">Whole body</tissue>
    </source>
</reference>
<dbReference type="Pfam" id="PF13540">
    <property type="entry name" value="RCC1_2"/>
    <property type="match status" value="1"/>
</dbReference>
<sequence>MVSGDHERLLPEPENYVKCFYDLFRSIAEAQRNKEEWRKCKKNKSVRKRDKKKVDLNGGLSYTKPPEIRLSCNASAFAVYSNVRKVILDRYVKSTEVHRASNCNSPPSPEHSETIDTESDDEDRISTIQSLPKIVGIGLRSVFTLMRESRTIEPALCTKTLSALLDVLQGQLPEGLKSEPDDVIDPLFDLLLDLATSHGPESAAANDGSHLTAVACACLLSLVVVRGDTGRLLAAIAALLMCPRALAIQNIQMPCVLTSLQRSVQAVLLGKLARPDWITYGVPKCAKIYTCILKLRNEINNIILNGRSFVSDGKYLYLHTSKGLFKIGNGHGGTVWGQVYVHKADFHPTETGWLGYANNMLYFKYTPRKQSELLIIDAETLSVTEIAVLEGRDWSSSVMFSDGECLGMITAGKDQDGFVVRTINTLSNPVTVASELPLKLARKCVDVFGYAAFDEEQTTHTLNSGCDDEIATVTAGKEFALVKTVSGKILYSGKGTSLGMKSNTRPNRWIEITLGKGPRLVNFVAGHDGQHVVMVMEDGSVLFAGTARRGEDGDNNKVRRQPKPVKPKRIAKVEGQFIVNAACNNGSTALVTKEGSLLMFGKDTLHSDPVSGIVTDLRDVCVVHVSLGKAHAAALTNKGHLYTFGINNKGQCGRDFNTIHNSINKDVSSVAVDIGATEEEFLVAEEDGIESTEDWEETRGMCPPGLHQWRHRVCMVCTICRECTGYSISCLSSIRPDRNPGQECGCGEGDSGCAECGCCRTCARKSCANGRSSSNFREYLQRCLGEIKQKQRTKAGPSTAKYGMKMKGPNNQRLGRCLYKIDILNMF</sequence>
<keyword evidence="3" id="KW-1185">Reference proteome</keyword>
<evidence type="ECO:0008006" key="4">
    <source>
        <dbReference type="Google" id="ProtNLM"/>
    </source>
</evidence>
<proteinExistence type="predicted"/>
<dbReference type="PANTHER" id="PTHR45943">
    <property type="entry name" value="E3 UBIQUITIN-PROTEIN LIGASE MYCBP2"/>
    <property type="match status" value="1"/>
</dbReference>
<dbReference type="PANTHER" id="PTHR45943:SF1">
    <property type="entry name" value="E3 UBIQUITIN-PROTEIN LIGASE MYCBP2"/>
    <property type="match status" value="1"/>
</dbReference>
<feature type="region of interest" description="Disordered" evidence="1">
    <location>
        <begin position="98"/>
        <end position="122"/>
    </location>
</feature>
<dbReference type="GO" id="GO:0007411">
    <property type="term" value="P:axon guidance"/>
    <property type="evidence" value="ECO:0007669"/>
    <property type="project" value="TreeGrafter"/>
</dbReference>
<dbReference type="GO" id="GO:0061630">
    <property type="term" value="F:ubiquitin protein ligase activity"/>
    <property type="evidence" value="ECO:0007669"/>
    <property type="project" value="TreeGrafter"/>
</dbReference>
<dbReference type="GO" id="GO:0005886">
    <property type="term" value="C:plasma membrane"/>
    <property type="evidence" value="ECO:0007669"/>
    <property type="project" value="TreeGrafter"/>
</dbReference>
<organism evidence="2 3">
    <name type="scientific">Melipona bicolor</name>
    <dbReference type="NCBI Taxonomy" id="60889"/>
    <lineage>
        <taxon>Eukaryota</taxon>
        <taxon>Metazoa</taxon>
        <taxon>Ecdysozoa</taxon>
        <taxon>Arthropoda</taxon>
        <taxon>Hexapoda</taxon>
        <taxon>Insecta</taxon>
        <taxon>Pterygota</taxon>
        <taxon>Neoptera</taxon>
        <taxon>Endopterygota</taxon>
        <taxon>Hymenoptera</taxon>
        <taxon>Apocrita</taxon>
        <taxon>Aculeata</taxon>
        <taxon>Apoidea</taxon>
        <taxon>Anthophila</taxon>
        <taxon>Apidae</taxon>
        <taxon>Melipona</taxon>
    </lineage>
</organism>
<dbReference type="AlphaFoldDB" id="A0AA40FRB8"/>
<accession>A0AA40FRB8</accession>
<dbReference type="Gene3D" id="2.130.10.30">
    <property type="entry name" value="Regulator of chromosome condensation 1/beta-lactamase-inhibitor protein II"/>
    <property type="match status" value="1"/>
</dbReference>
<dbReference type="InterPro" id="IPR009091">
    <property type="entry name" value="RCC1/BLIP-II"/>
</dbReference>
<dbReference type="SUPFAM" id="SSF50985">
    <property type="entry name" value="RCC1/BLIP-II"/>
    <property type="match status" value="1"/>
</dbReference>
<gene>
    <name evidence="2" type="ORF">K0M31_006938</name>
</gene>
<dbReference type="Proteomes" id="UP001177670">
    <property type="component" value="Unassembled WGS sequence"/>
</dbReference>
<comment type="caution">
    <text evidence="2">The sequence shown here is derived from an EMBL/GenBank/DDBJ whole genome shotgun (WGS) entry which is preliminary data.</text>
</comment>
<name>A0AA40FRB8_9HYME</name>
<protein>
    <recommendedName>
        <fullName evidence="4">E3 ubiquitin-protein ligase MYCBP2</fullName>
    </recommendedName>
</protein>
<dbReference type="GO" id="GO:0005634">
    <property type="term" value="C:nucleus"/>
    <property type="evidence" value="ECO:0007669"/>
    <property type="project" value="TreeGrafter"/>
</dbReference>
<evidence type="ECO:0000313" key="3">
    <source>
        <dbReference type="Proteomes" id="UP001177670"/>
    </source>
</evidence>